<dbReference type="KEGG" id="adin:H7849_21240"/>
<dbReference type="GO" id="GO:0046872">
    <property type="term" value="F:metal ion binding"/>
    <property type="evidence" value="ECO:0007669"/>
    <property type="project" value="UniProtKB-KW"/>
</dbReference>
<evidence type="ECO:0000256" key="1">
    <source>
        <dbReference type="ARBA" id="ARBA00008635"/>
    </source>
</evidence>
<feature type="binding site" evidence="3">
    <location>
        <position position="147"/>
    </location>
    <ligand>
        <name>a divalent metal cation</name>
        <dbReference type="ChEBI" id="CHEBI:60240"/>
    </ligand>
</feature>
<keyword evidence="2 3" id="KW-0479">Metal-binding</keyword>
<proteinExistence type="inferred from homology"/>
<dbReference type="Pfam" id="PF05163">
    <property type="entry name" value="DinB"/>
    <property type="match status" value="1"/>
</dbReference>
<dbReference type="Proteomes" id="UP000515312">
    <property type="component" value="Chromosome"/>
</dbReference>
<comment type="similarity">
    <text evidence="1">Belongs to the DinB family.</text>
</comment>
<dbReference type="Gene3D" id="1.20.120.450">
    <property type="entry name" value="dinb family like domain"/>
    <property type="match status" value="1"/>
</dbReference>
<gene>
    <name evidence="4" type="ORF">H7849_21240</name>
</gene>
<accession>A0A7G8BG99</accession>
<dbReference type="InterPro" id="IPR034660">
    <property type="entry name" value="DinB/YfiT-like"/>
</dbReference>
<evidence type="ECO:0000256" key="2">
    <source>
        <dbReference type="ARBA" id="ARBA00022723"/>
    </source>
</evidence>
<dbReference type="RefSeq" id="WP_186742321.1">
    <property type="nucleotide sequence ID" value="NZ_CP060394.1"/>
</dbReference>
<feature type="binding site" evidence="3">
    <location>
        <position position="143"/>
    </location>
    <ligand>
        <name>a divalent metal cation</name>
        <dbReference type="ChEBI" id="CHEBI:60240"/>
    </ligand>
</feature>
<name>A0A7G8BG99_9BACT</name>
<dbReference type="AlphaFoldDB" id="A0A7G8BG99"/>
<evidence type="ECO:0000313" key="5">
    <source>
        <dbReference type="Proteomes" id="UP000515312"/>
    </source>
</evidence>
<dbReference type="SUPFAM" id="SSF109854">
    <property type="entry name" value="DinB/YfiT-like putative metalloenzymes"/>
    <property type="match status" value="1"/>
</dbReference>
<keyword evidence="5" id="KW-1185">Reference proteome</keyword>
<protein>
    <submittedName>
        <fullName evidence="4">Damage-inducible protein DinB</fullName>
    </submittedName>
</protein>
<organism evidence="4 5">
    <name type="scientific">Alloacidobacterium dinghuense</name>
    <dbReference type="NCBI Taxonomy" id="2763107"/>
    <lineage>
        <taxon>Bacteria</taxon>
        <taxon>Pseudomonadati</taxon>
        <taxon>Acidobacteriota</taxon>
        <taxon>Terriglobia</taxon>
        <taxon>Terriglobales</taxon>
        <taxon>Acidobacteriaceae</taxon>
        <taxon>Alloacidobacterium</taxon>
    </lineage>
</organism>
<sequence>MKYPYTAIPDSAIPQAINPLYQHLLDTYVSETNKVVSTWRIFSDADLGYKPHPKSTDVGGILKHQLLSERRFFGEFLVTPEPPPDQVLPATLAIETACTRLVELALKRLTFFAQQDTPWWMEVVPFFDVKRQRIWVFWRRVLHTAHHRTQLTLYLRLLGKAVPSTYGPTADVSWEGADPTYTVEAAGRK</sequence>
<dbReference type="EMBL" id="CP060394">
    <property type="protein sequence ID" value="QNI31569.1"/>
    <property type="molecule type" value="Genomic_DNA"/>
</dbReference>
<dbReference type="InterPro" id="IPR007837">
    <property type="entry name" value="DinB"/>
</dbReference>
<reference evidence="4 5" key="1">
    <citation type="submission" date="2020-08" db="EMBL/GenBank/DDBJ databases">
        <title>Edaphobacter telluris sp. nov. and Acidobacterium dinghuensis sp. nov., two acidobacteria isolated from forest soil.</title>
        <authorList>
            <person name="Fu J."/>
            <person name="Qiu L."/>
        </authorList>
    </citation>
    <scope>NUCLEOTIDE SEQUENCE [LARGE SCALE GENOMIC DNA]</scope>
    <source>
        <strain evidence="4">4Y35</strain>
    </source>
</reference>
<feature type="binding site" evidence="3">
    <location>
        <position position="64"/>
    </location>
    <ligand>
        <name>a divalent metal cation</name>
        <dbReference type="ChEBI" id="CHEBI:60240"/>
    </ligand>
</feature>
<evidence type="ECO:0000313" key="4">
    <source>
        <dbReference type="EMBL" id="QNI31569.1"/>
    </source>
</evidence>
<evidence type="ECO:0000256" key="3">
    <source>
        <dbReference type="PIRSR" id="PIRSR607837-1"/>
    </source>
</evidence>